<accession>A0A6C0II06</accession>
<dbReference type="InterPro" id="IPR043862">
    <property type="entry name" value="DUF5824"/>
</dbReference>
<dbReference type="EMBL" id="MN740175">
    <property type="protein sequence ID" value="QHT92046.1"/>
    <property type="molecule type" value="Genomic_DNA"/>
</dbReference>
<dbReference type="AlphaFoldDB" id="A0A6C0II06"/>
<feature type="domain" description="DUF5824" evidence="1">
    <location>
        <begin position="7"/>
        <end position="126"/>
    </location>
</feature>
<sequence length="165" mass="18487">MKQIKVPMRYLPKMLSKKDKKSQASMLQKSRKLYKKGKYYTRKAVSSYKNKPSNHIVNARRIYGIDKIAPSKELSKKTGCSIEALKQIVKKGEGAYFSSGSRPNQTAQSWGLARLASSITAGKAAAVDYNILEKGCNHKKTAFILANKSKQKYNYGHSKTHKVAI</sequence>
<reference evidence="2" key="1">
    <citation type="journal article" date="2020" name="Nature">
        <title>Giant virus diversity and host interactions through global metagenomics.</title>
        <authorList>
            <person name="Schulz F."/>
            <person name="Roux S."/>
            <person name="Paez-Espino D."/>
            <person name="Jungbluth S."/>
            <person name="Walsh D.A."/>
            <person name="Denef V.J."/>
            <person name="McMahon K.D."/>
            <person name="Konstantinidis K.T."/>
            <person name="Eloe-Fadrosh E.A."/>
            <person name="Kyrpides N.C."/>
            <person name="Woyke T."/>
        </authorList>
    </citation>
    <scope>NUCLEOTIDE SEQUENCE</scope>
    <source>
        <strain evidence="2">GVMAG-M-3300023184-86</strain>
    </source>
</reference>
<evidence type="ECO:0000313" key="2">
    <source>
        <dbReference type="EMBL" id="QHT92046.1"/>
    </source>
</evidence>
<protein>
    <recommendedName>
        <fullName evidence="1">DUF5824 domain-containing protein</fullName>
    </recommendedName>
</protein>
<organism evidence="2">
    <name type="scientific">viral metagenome</name>
    <dbReference type="NCBI Taxonomy" id="1070528"/>
    <lineage>
        <taxon>unclassified sequences</taxon>
        <taxon>metagenomes</taxon>
        <taxon>organismal metagenomes</taxon>
    </lineage>
</organism>
<dbReference type="Pfam" id="PF19141">
    <property type="entry name" value="DUF5824"/>
    <property type="match status" value="1"/>
</dbReference>
<name>A0A6C0II06_9ZZZZ</name>
<proteinExistence type="predicted"/>
<evidence type="ECO:0000259" key="1">
    <source>
        <dbReference type="Pfam" id="PF19141"/>
    </source>
</evidence>